<evidence type="ECO:0000256" key="1">
    <source>
        <dbReference type="ARBA" id="ARBA00004442"/>
    </source>
</evidence>
<evidence type="ECO:0000259" key="6">
    <source>
        <dbReference type="Pfam" id="PF00593"/>
    </source>
</evidence>
<dbReference type="Pfam" id="PF07715">
    <property type="entry name" value="Plug"/>
    <property type="match status" value="1"/>
</dbReference>
<dbReference type="Gene3D" id="2.40.170.20">
    <property type="entry name" value="TonB-dependent receptor, beta-barrel domain"/>
    <property type="match status" value="1"/>
</dbReference>
<dbReference type="Gene3D" id="2.170.130.10">
    <property type="entry name" value="TonB-dependent receptor, plug domain"/>
    <property type="match status" value="1"/>
</dbReference>
<keyword evidence="2 4" id="KW-0472">Membrane</keyword>
<keyword evidence="9" id="KW-1185">Reference proteome</keyword>
<evidence type="ECO:0000256" key="4">
    <source>
        <dbReference type="RuleBase" id="RU003357"/>
    </source>
</evidence>
<dbReference type="InterPro" id="IPR036942">
    <property type="entry name" value="Beta-barrel_TonB_sf"/>
</dbReference>
<feature type="chain" id="PRO_5046337211" evidence="5">
    <location>
        <begin position="31"/>
        <end position="1017"/>
    </location>
</feature>
<keyword evidence="3" id="KW-0998">Cell outer membrane</keyword>
<evidence type="ECO:0000259" key="7">
    <source>
        <dbReference type="Pfam" id="PF07715"/>
    </source>
</evidence>
<evidence type="ECO:0000256" key="5">
    <source>
        <dbReference type="SAM" id="SignalP"/>
    </source>
</evidence>
<feature type="domain" description="TonB-dependent receptor plug" evidence="7">
    <location>
        <begin position="75"/>
        <end position="188"/>
    </location>
</feature>
<keyword evidence="8" id="KW-0675">Receptor</keyword>
<evidence type="ECO:0000313" key="8">
    <source>
        <dbReference type="EMBL" id="GGB57145.1"/>
    </source>
</evidence>
<protein>
    <submittedName>
        <fullName evidence="8">TonB-dependent receptor</fullName>
    </submittedName>
</protein>
<proteinExistence type="inferred from homology"/>
<dbReference type="RefSeq" id="WP_158084628.1">
    <property type="nucleotide sequence ID" value="NZ_BMKF01000001.1"/>
</dbReference>
<evidence type="ECO:0000313" key="9">
    <source>
        <dbReference type="Proteomes" id="UP000628854"/>
    </source>
</evidence>
<dbReference type="Pfam" id="PF00593">
    <property type="entry name" value="TonB_dep_Rec_b-barrel"/>
    <property type="match status" value="1"/>
</dbReference>
<dbReference type="PANTHER" id="PTHR47234">
    <property type="match status" value="1"/>
</dbReference>
<evidence type="ECO:0000256" key="2">
    <source>
        <dbReference type="ARBA" id="ARBA00023136"/>
    </source>
</evidence>
<feature type="signal peptide" evidence="5">
    <location>
        <begin position="1"/>
        <end position="30"/>
    </location>
</feature>
<dbReference type="PANTHER" id="PTHR47234:SF2">
    <property type="entry name" value="TONB-DEPENDENT RECEPTOR"/>
    <property type="match status" value="1"/>
</dbReference>
<comment type="caution">
    <text evidence="8">The sequence shown here is derived from an EMBL/GenBank/DDBJ whole genome shotgun (WGS) entry which is preliminary data.</text>
</comment>
<dbReference type="Proteomes" id="UP000628854">
    <property type="component" value="Unassembled WGS sequence"/>
</dbReference>
<dbReference type="InterPro" id="IPR012910">
    <property type="entry name" value="Plug_dom"/>
</dbReference>
<reference evidence="9" key="1">
    <citation type="journal article" date="2019" name="Int. J. Syst. Evol. Microbiol.">
        <title>The Global Catalogue of Microorganisms (GCM) 10K type strain sequencing project: providing services to taxonomists for standard genome sequencing and annotation.</title>
        <authorList>
            <consortium name="The Broad Institute Genomics Platform"/>
            <consortium name="The Broad Institute Genome Sequencing Center for Infectious Disease"/>
            <person name="Wu L."/>
            <person name="Ma J."/>
        </authorList>
    </citation>
    <scope>NUCLEOTIDE SEQUENCE [LARGE SCALE GENOMIC DNA]</scope>
    <source>
        <strain evidence="9">CGMCC 1.15928</strain>
    </source>
</reference>
<accession>A0ABQ1J2L8</accession>
<organism evidence="8 9">
    <name type="scientific">Henriciella pelagia</name>
    <dbReference type="NCBI Taxonomy" id="1977912"/>
    <lineage>
        <taxon>Bacteria</taxon>
        <taxon>Pseudomonadati</taxon>
        <taxon>Pseudomonadota</taxon>
        <taxon>Alphaproteobacteria</taxon>
        <taxon>Hyphomonadales</taxon>
        <taxon>Hyphomonadaceae</taxon>
        <taxon>Henriciella</taxon>
    </lineage>
</organism>
<gene>
    <name evidence="8" type="primary">btuB</name>
    <name evidence="8" type="ORF">GCM10011503_01920</name>
</gene>
<feature type="domain" description="TonB-dependent receptor-like beta-barrel" evidence="6">
    <location>
        <begin position="433"/>
        <end position="975"/>
    </location>
</feature>
<name>A0ABQ1J2L8_9PROT</name>
<sequence>MTQDIWKKKLFATTLLAGVAGGIWAGAAVAQDAETDEDEIVVIEEVEADDEARQERVVVTGSRLRRDSFTSVAPLQVLTGETAIEAGLIDSSEILKSGTSVQGVQLDTNVNSAFVTNGGPGASNVSLRGLGSDRTLVLVNGRRFAPAGVEGAPQLPDINLIPSSMIARVETLLDGASSIYGSDAVAGVQNVILRDEFDGIAFQSFNREPLEDGGKTERYSVIMGATGDEGKFVLSAEYRAQEALYLKDRDWQYDDNGVACSFDYERADDGSTYKLCGGAVGAAEFITLTTPFGTGPEIIPGWFRPNPAQTSNTYLTRASLMEANDNLIPEQTIFNVYGLGDRDVEIFGHDTNAYMEMSYANSQTFVRNGFHGQLFPTVSADNPTNPFGAFGINATPVIFSPIKRSNIDVDITQTRFTGGLRGALDFVPFLNNWEYDIFGQYSRSVGDSVRPAVLEERLYLSLATTRDDGTGTLVCGNPNPDNFGFDSQQTCVPIDLFAPSLYSNTNPQFATQREADYITGERSVTTKVDQMLFGGFATGPLFNLPGGEAGGVIGFEYREDGLDSGTDTIAATGGAAGFFADRRSTGQVGIWEAYGEVELPLLADRPGVEDLTVNLSGRFVNHEFFDNEFVYSGKIGYSPVEYFTIRGTYGTSFRAPGLRELFLGGQSGFTSGNNDPCVVPIAARVDHDNDPGTPPIYDPTNDTRQAIVISNCQAEGVDPFSRGLAGVSSIETFRAGNVGLDPETSTAWTAGFVFEQPFTDAFDVSLGVTYYDIEVEDAPVIPSTSFILGQCYTSTSFPNDPFCQQRVRDPNTGALAEVNITPFNLSGFGTSGIDINLRTDVDFSLAGRDWTFTTDTVATYSDKVENQVFSDSPVQNFVGDTGFPEWRANLNARLETGPISFFYGLQYIGAVDADRYAEDGELFGTAPDARDYTLPNGARVPTTSIVSAIDDYFLSTFSVEYTGDTFNATIGVRNLFDEDPPLVDQNAWNPTLIGNVPAGAGYDILGRSVFLQLTKEF</sequence>
<dbReference type="SUPFAM" id="SSF56935">
    <property type="entry name" value="Porins"/>
    <property type="match status" value="1"/>
</dbReference>
<comment type="similarity">
    <text evidence="4">Belongs to the TonB-dependent receptor family.</text>
</comment>
<dbReference type="EMBL" id="BMKF01000001">
    <property type="protein sequence ID" value="GGB57145.1"/>
    <property type="molecule type" value="Genomic_DNA"/>
</dbReference>
<keyword evidence="5" id="KW-0732">Signal</keyword>
<dbReference type="InterPro" id="IPR000531">
    <property type="entry name" value="Beta-barrel_TonB"/>
</dbReference>
<dbReference type="InterPro" id="IPR037066">
    <property type="entry name" value="Plug_dom_sf"/>
</dbReference>
<keyword evidence="4" id="KW-0798">TonB box</keyword>
<evidence type="ECO:0000256" key="3">
    <source>
        <dbReference type="ARBA" id="ARBA00023237"/>
    </source>
</evidence>
<comment type="subcellular location">
    <subcellularLocation>
        <location evidence="1 4">Cell outer membrane</location>
    </subcellularLocation>
</comment>